<dbReference type="PANTHER" id="PTHR32046">
    <property type="entry name" value="G DOMAIN-CONTAINING PROTEIN"/>
    <property type="match status" value="1"/>
</dbReference>
<dbReference type="PROSITE" id="PS00675">
    <property type="entry name" value="SIGMA54_INTERACT_1"/>
    <property type="match status" value="1"/>
</dbReference>
<dbReference type="CDD" id="cd00063">
    <property type="entry name" value="FN3"/>
    <property type="match status" value="1"/>
</dbReference>
<evidence type="ECO:0000259" key="1">
    <source>
        <dbReference type="PROSITE" id="PS50853"/>
    </source>
</evidence>
<dbReference type="Proteomes" id="UP001186944">
    <property type="component" value="Unassembled WGS sequence"/>
</dbReference>
<protein>
    <recommendedName>
        <fullName evidence="1">Fibronectin type-III domain-containing protein</fullName>
    </recommendedName>
</protein>
<dbReference type="SUPFAM" id="SSF49265">
    <property type="entry name" value="Fibronectin type III"/>
    <property type="match status" value="1"/>
</dbReference>
<dbReference type="InterPro" id="IPR036116">
    <property type="entry name" value="FN3_sf"/>
</dbReference>
<reference evidence="2" key="1">
    <citation type="submission" date="2019-08" db="EMBL/GenBank/DDBJ databases">
        <title>The improved chromosome-level genome for the pearl oyster Pinctada fucata martensii using PacBio sequencing and Hi-C.</title>
        <authorList>
            <person name="Zheng Z."/>
        </authorList>
    </citation>
    <scope>NUCLEOTIDE SEQUENCE</scope>
    <source>
        <strain evidence="2">ZZ-2019</strain>
        <tissue evidence="2">Adductor muscle</tissue>
    </source>
</reference>
<proteinExistence type="predicted"/>
<organism evidence="2 3">
    <name type="scientific">Pinctada imbricata</name>
    <name type="common">Atlantic pearl-oyster</name>
    <name type="synonym">Pinctada martensii</name>
    <dbReference type="NCBI Taxonomy" id="66713"/>
    <lineage>
        <taxon>Eukaryota</taxon>
        <taxon>Metazoa</taxon>
        <taxon>Spiralia</taxon>
        <taxon>Lophotrochozoa</taxon>
        <taxon>Mollusca</taxon>
        <taxon>Bivalvia</taxon>
        <taxon>Autobranchia</taxon>
        <taxon>Pteriomorphia</taxon>
        <taxon>Pterioida</taxon>
        <taxon>Pterioidea</taxon>
        <taxon>Pteriidae</taxon>
        <taxon>Pinctada</taxon>
    </lineage>
</organism>
<accession>A0AA88XFN0</accession>
<dbReference type="Gene3D" id="2.60.40.10">
    <property type="entry name" value="Immunoglobulins"/>
    <property type="match status" value="1"/>
</dbReference>
<name>A0AA88XFN0_PINIB</name>
<evidence type="ECO:0000313" key="3">
    <source>
        <dbReference type="Proteomes" id="UP001186944"/>
    </source>
</evidence>
<keyword evidence="3" id="KW-1185">Reference proteome</keyword>
<dbReference type="InterPro" id="IPR025662">
    <property type="entry name" value="Sigma_54_int_dom_ATP-bd_1"/>
</dbReference>
<comment type="caution">
    <text evidence="2">The sequence shown here is derived from an EMBL/GenBank/DDBJ whole genome shotgun (WGS) entry which is preliminary data.</text>
</comment>
<gene>
    <name evidence="2" type="ORF">FSP39_013548</name>
</gene>
<dbReference type="Gene3D" id="3.40.50.300">
    <property type="entry name" value="P-loop containing nucleotide triphosphate hydrolases"/>
    <property type="match status" value="1"/>
</dbReference>
<feature type="domain" description="Fibronectin type-III" evidence="1">
    <location>
        <begin position="1"/>
        <end position="97"/>
    </location>
</feature>
<evidence type="ECO:0000313" key="2">
    <source>
        <dbReference type="EMBL" id="KAK3084439.1"/>
    </source>
</evidence>
<dbReference type="InterPro" id="IPR013783">
    <property type="entry name" value="Ig-like_fold"/>
</dbReference>
<dbReference type="InterPro" id="IPR003961">
    <property type="entry name" value="FN3_dom"/>
</dbReference>
<dbReference type="AlphaFoldDB" id="A0AA88XFN0"/>
<dbReference type="InterPro" id="IPR027417">
    <property type="entry name" value="P-loop_NTPase"/>
</dbReference>
<feature type="non-terminal residue" evidence="2">
    <location>
        <position position="1"/>
    </location>
</feature>
<dbReference type="PROSITE" id="PS50853">
    <property type="entry name" value="FN3"/>
    <property type="match status" value="1"/>
</dbReference>
<dbReference type="SUPFAM" id="SSF52540">
    <property type="entry name" value="P-loop containing nucleoside triphosphate hydrolases"/>
    <property type="match status" value="1"/>
</dbReference>
<dbReference type="EMBL" id="VSWD01000013">
    <property type="protein sequence ID" value="KAK3084439.1"/>
    <property type="molecule type" value="Genomic_DNA"/>
</dbReference>
<sequence>PGKPSALYVQSNHLTLSWPDLELREEHDVLEVFLKEAKYGSWRQCSDSSMDHTNTLCTIDGLRPDTQYVFKIRLTNECTGKSGPFSSVSDVVQTKPSPAMLYKSKSTVLRNSMVYQLPMEEDIKYLDRKNKIRKYDIGHQASTLHEKTILLIGESGSGKSTMIDCLANYSLGVTVQDPFRFTLTCGENADSQNTTVREKTEWITIYTLHPSKEYAFPFVLNLIDTPGLGRSKHKDDDEALITSVEVLLKHIEKVDVVGSVVKSSDSRLSVSQRLLFDSFLNLFGNDISENMCALITFCDSQTPPVVNAMSTFHHALPHDNYFCFNNCSLFSTEKQESNREAFWKLGKVQFEHLLKYLSTVDSQTVALTLRQLDIREEITYKIQSLEQFFVKALCGLDSLIKKEHAVQEQKDVEEVEVEIEVLEPNSFPVSFKEQFALTCTRCNRTCCKYCNVTRDCEKMSCNIFKQNQYCNSCHPKLCHVSEHKLTQHTVEQIPSKRKTVLKVTNVDRCGLIMELNEKRQRLNLILHLILKEMTRKHNDLQKKSRHPAKLTISEKLDTLIDLTSFDRQSYPSGTEQILRNMKAELDYGQQPNIYGIRLKDVIEELDELD</sequence>
<dbReference type="PANTHER" id="PTHR32046:SF14">
    <property type="match status" value="1"/>
</dbReference>